<accession>A0AAW4FXH7</accession>
<dbReference type="EMBL" id="WXFA01000063">
    <property type="protein sequence ID" value="MBM3095969.1"/>
    <property type="molecule type" value="Genomic_DNA"/>
</dbReference>
<protein>
    <submittedName>
        <fullName evidence="1">Uncharacterized protein</fullName>
    </submittedName>
</protein>
<gene>
    <name evidence="1" type="ORF">GFB56_35415</name>
</gene>
<dbReference type="RefSeq" id="WP_057220642.1">
    <property type="nucleotide sequence ID" value="NZ_CP083371.1"/>
</dbReference>
<evidence type="ECO:0000313" key="2">
    <source>
        <dbReference type="Proteomes" id="UP000744980"/>
    </source>
</evidence>
<reference evidence="1 2" key="1">
    <citation type="submission" date="2020-01" db="EMBL/GenBank/DDBJ databases">
        <title>Draft genome assembly of Ensifer adhaerens T173.</title>
        <authorList>
            <person name="Craig J.E."/>
            <person name="Stinchcombe J.R."/>
        </authorList>
    </citation>
    <scope>NUCLEOTIDE SEQUENCE [LARGE SCALE GENOMIC DNA]</scope>
    <source>
        <strain evidence="1 2">T173</strain>
    </source>
</reference>
<name>A0AAW4FXH7_9HYPH</name>
<comment type="caution">
    <text evidence="1">The sequence shown here is derived from an EMBL/GenBank/DDBJ whole genome shotgun (WGS) entry which is preliminary data.</text>
</comment>
<sequence length="96" mass="10975">MHEHHIPAFVADVIAIGCNIWAVGDDMYIFGDSDLPVENFERIAPELDRIQRQYGPRDHLKLAIIAYLRSTGRHSTVDELVAQVHSHLRHDHKPTT</sequence>
<evidence type="ECO:0000313" key="1">
    <source>
        <dbReference type="EMBL" id="MBM3095969.1"/>
    </source>
</evidence>
<dbReference type="AlphaFoldDB" id="A0AAW4FXH7"/>
<proteinExistence type="predicted"/>
<keyword evidence="2" id="KW-1185">Reference proteome</keyword>
<dbReference type="Proteomes" id="UP000744980">
    <property type="component" value="Unassembled WGS sequence"/>
</dbReference>
<organism evidence="1 2">
    <name type="scientific">Ensifer canadensis</name>
    <dbReference type="NCBI Taxonomy" id="555315"/>
    <lineage>
        <taxon>Bacteria</taxon>
        <taxon>Pseudomonadati</taxon>
        <taxon>Pseudomonadota</taxon>
        <taxon>Alphaproteobacteria</taxon>
        <taxon>Hyphomicrobiales</taxon>
        <taxon>Rhizobiaceae</taxon>
        <taxon>Sinorhizobium/Ensifer group</taxon>
        <taxon>Ensifer</taxon>
    </lineage>
</organism>